<reference evidence="2" key="1">
    <citation type="submission" date="2021-01" db="EMBL/GenBank/DDBJ databases">
        <title>Whole genome shotgun sequence of Cellulomonas chitinilytica NBRC 110799.</title>
        <authorList>
            <person name="Komaki H."/>
            <person name="Tamura T."/>
        </authorList>
    </citation>
    <scope>NUCLEOTIDE SEQUENCE</scope>
    <source>
        <strain evidence="2">NBRC 110799</strain>
    </source>
</reference>
<organism evidence="2 3">
    <name type="scientific">Cellulomonas chitinilytica</name>
    <dbReference type="NCBI Taxonomy" id="398759"/>
    <lineage>
        <taxon>Bacteria</taxon>
        <taxon>Bacillati</taxon>
        <taxon>Actinomycetota</taxon>
        <taxon>Actinomycetes</taxon>
        <taxon>Micrococcales</taxon>
        <taxon>Cellulomonadaceae</taxon>
        <taxon>Cellulomonas</taxon>
    </lineage>
</organism>
<evidence type="ECO:0000313" key="2">
    <source>
        <dbReference type="EMBL" id="GIG22122.1"/>
    </source>
</evidence>
<protein>
    <submittedName>
        <fullName evidence="2">Uncharacterized protein</fullName>
    </submittedName>
</protein>
<feature type="transmembrane region" description="Helical" evidence="1">
    <location>
        <begin position="12"/>
        <end position="31"/>
    </location>
</feature>
<keyword evidence="1" id="KW-0812">Transmembrane</keyword>
<keyword evidence="1" id="KW-1133">Transmembrane helix</keyword>
<dbReference type="AlphaFoldDB" id="A0A919P2I8"/>
<keyword evidence="1" id="KW-0472">Membrane</keyword>
<name>A0A919P2I8_9CELL</name>
<feature type="transmembrane region" description="Helical" evidence="1">
    <location>
        <begin position="51"/>
        <end position="70"/>
    </location>
</feature>
<proteinExistence type="predicted"/>
<dbReference type="Proteomes" id="UP000632740">
    <property type="component" value="Unassembled WGS sequence"/>
</dbReference>
<evidence type="ECO:0000313" key="3">
    <source>
        <dbReference type="Proteomes" id="UP000632740"/>
    </source>
</evidence>
<comment type="caution">
    <text evidence="2">The sequence shown here is derived from an EMBL/GenBank/DDBJ whole genome shotgun (WGS) entry which is preliminary data.</text>
</comment>
<evidence type="ECO:0000256" key="1">
    <source>
        <dbReference type="SAM" id="Phobius"/>
    </source>
</evidence>
<dbReference type="EMBL" id="BONK01000009">
    <property type="protein sequence ID" value="GIG22122.1"/>
    <property type="molecule type" value="Genomic_DNA"/>
</dbReference>
<accession>A0A919P2I8</accession>
<sequence>MNMPPRLSASQLFWWGLGLIALAIATSALMGKVNFLAASSGYSVVATLHSMSYTLGTGAFLASFIVRAVTREHDGTDELSD</sequence>
<keyword evidence="3" id="KW-1185">Reference proteome</keyword>
<gene>
    <name evidence="2" type="ORF">Cch01nite_28460</name>
</gene>